<name>A0A0L9TZA9_PHAAN</name>
<dbReference type="Proteomes" id="UP000053144">
    <property type="component" value="Chromosome 2"/>
</dbReference>
<evidence type="ECO:0000313" key="2">
    <source>
        <dbReference type="EMBL" id="KOM35846.1"/>
    </source>
</evidence>
<protein>
    <submittedName>
        <fullName evidence="2">Uncharacterized protein</fullName>
    </submittedName>
</protein>
<accession>A0A0L9TZA9</accession>
<organism evidence="2 3">
    <name type="scientific">Phaseolus angularis</name>
    <name type="common">Azuki bean</name>
    <name type="synonym">Vigna angularis</name>
    <dbReference type="NCBI Taxonomy" id="3914"/>
    <lineage>
        <taxon>Eukaryota</taxon>
        <taxon>Viridiplantae</taxon>
        <taxon>Streptophyta</taxon>
        <taxon>Embryophyta</taxon>
        <taxon>Tracheophyta</taxon>
        <taxon>Spermatophyta</taxon>
        <taxon>Magnoliopsida</taxon>
        <taxon>eudicotyledons</taxon>
        <taxon>Gunneridae</taxon>
        <taxon>Pentapetalae</taxon>
        <taxon>rosids</taxon>
        <taxon>fabids</taxon>
        <taxon>Fabales</taxon>
        <taxon>Fabaceae</taxon>
        <taxon>Papilionoideae</taxon>
        <taxon>50 kb inversion clade</taxon>
        <taxon>NPAAA clade</taxon>
        <taxon>indigoferoid/millettioid clade</taxon>
        <taxon>Phaseoleae</taxon>
        <taxon>Vigna</taxon>
    </lineage>
</organism>
<proteinExistence type="predicted"/>
<dbReference type="EMBL" id="CM003372">
    <property type="protein sequence ID" value="KOM35846.1"/>
    <property type="molecule type" value="Genomic_DNA"/>
</dbReference>
<dbReference type="Gramene" id="KOM35846">
    <property type="protein sequence ID" value="KOM35846"/>
    <property type="gene ID" value="LR48_Vigan02g199600"/>
</dbReference>
<reference evidence="3" key="1">
    <citation type="journal article" date="2015" name="Proc. Natl. Acad. Sci. U.S.A.">
        <title>Genome sequencing of adzuki bean (Vigna angularis) provides insight into high starch and low fat accumulation and domestication.</title>
        <authorList>
            <person name="Yang K."/>
            <person name="Tian Z."/>
            <person name="Chen C."/>
            <person name="Luo L."/>
            <person name="Zhao B."/>
            <person name="Wang Z."/>
            <person name="Yu L."/>
            <person name="Li Y."/>
            <person name="Sun Y."/>
            <person name="Li W."/>
            <person name="Chen Y."/>
            <person name="Li Y."/>
            <person name="Zhang Y."/>
            <person name="Ai D."/>
            <person name="Zhao J."/>
            <person name="Shang C."/>
            <person name="Ma Y."/>
            <person name="Wu B."/>
            <person name="Wang M."/>
            <person name="Gao L."/>
            <person name="Sun D."/>
            <person name="Zhang P."/>
            <person name="Guo F."/>
            <person name="Wang W."/>
            <person name="Li Y."/>
            <person name="Wang J."/>
            <person name="Varshney R.K."/>
            <person name="Wang J."/>
            <person name="Ling H.Q."/>
            <person name="Wan P."/>
        </authorList>
    </citation>
    <scope>NUCLEOTIDE SEQUENCE</scope>
    <source>
        <strain evidence="3">cv. Jingnong 6</strain>
    </source>
</reference>
<sequence>MTERFTKGTTERASSSSAFPSAHIHADDHCNNKTDVQGRDNTRKYTGFIKTPNTERSILTQNEDERLERDRETNKEFRNKLGTHATRTWLALPKERTTKGKETYQFPEFETVQFKLKLGTPEVILQCRNVDRSREKVSYRREKGEFSREKKEKMKDQIFGKRVHAEDSGVDFLKIQVLLHTLKRTSPLQSTPVFH</sequence>
<gene>
    <name evidence="2" type="ORF">LR48_Vigan02g199600</name>
</gene>
<evidence type="ECO:0000256" key="1">
    <source>
        <dbReference type="SAM" id="MobiDB-lite"/>
    </source>
</evidence>
<dbReference type="AlphaFoldDB" id="A0A0L9TZA9"/>
<feature type="region of interest" description="Disordered" evidence="1">
    <location>
        <begin position="1"/>
        <end position="47"/>
    </location>
</feature>
<feature type="compositionally biased region" description="Basic and acidic residues" evidence="1">
    <location>
        <begin position="24"/>
        <end position="43"/>
    </location>
</feature>
<feature type="compositionally biased region" description="Basic and acidic residues" evidence="1">
    <location>
        <begin position="1"/>
        <end position="10"/>
    </location>
</feature>
<evidence type="ECO:0000313" key="3">
    <source>
        <dbReference type="Proteomes" id="UP000053144"/>
    </source>
</evidence>